<evidence type="ECO:0000313" key="4">
    <source>
        <dbReference type="Proteomes" id="UP000009036"/>
    </source>
</evidence>
<dbReference type="GO" id="GO:0004497">
    <property type="term" value="F:monooxygenase activity"/>
    <property type="evidence" value="ECO:0007669"/>
    <property type="project" value="UniProtKB-KW"/>
</dbReference>
<dbReference type="EMBL" id="CP072931">
    <property type="protein sequence ID" value="QTZ94763.1"/>
    <property type="molecule type" value="Genomic_DNA"/>
</dbReference>
<dbReference type="HOGENOM" id="CLU_146613_0_0_11"/>
<dbReference type="InterPro" id="IPR007138">
    <property type="entry name" value="ABM_dom"/>
</dbReference>
<dbReference type="SUPFAM" id="SSF54909">
    <property type="entry name" value="Dimeric alpha+beta barrel"/>
    <property type="match status" value="1"/>
</dbReference>
<dbReference type="AlphaFoldDB" id="J2K6B4"/>
<evidence type="ECO:0000313" key="3">
    <source>
        <dbReference type="EMBL" id="QTZ94763.1"/>
    </source>
</evidence>
<dbReference type="Gene3D" id="3.30.70.100">
    <property type="match status" value="1"/>
</dbReference>
<reference evidence="3" key="2">
    <citation type="submission" date="2021-04" db="EMBL/GenBank/DDBJ databases">
        <authorList>
            <person name="Wen M.-L."/>
            <person name="Han X.-L."/>
            <person name="Xiong J."/>
        </authorList>
    </citation>
    <scope>NUCLEOTIDE SEQUENCE</scope>
    <source>
        <strain evidence="3">AGR0001</strain>
    </source>
</reference>
<dbReference type="PATRIC" id="fig|1160718.3.peg.808"/>
<dbReference type="InterPro" id="IPR011008">
    <property type="entry name" value="Dimeric_a/b-barrel"/>
</dbReference>
<dbReference type="EMBL" id="AJGV01000031">
    <property type="protein sequence ID" value="EJJ08363.1"/>
    <property type="molecule type" value="Genomic_DNA"/>
</dbReference>
<proteinExistence type="predicted"/>
<gene>
    <name evidence="3" type="ORF">SU9_027670</name>
    <name evidence="2" type="ORF">SU9_03906</name>
</gene>
<organism evidence="2">
    <name type="scientific">Streptomyces auratus AGR0001</name>
    <dbReference type="NCBI Taxonomy" id="1160718"/>
    <lineage>
        <taxon>Bacteria</taxon>
        <taxon>Bacillati</taxon>
        <taxon>Actinomycetota</taxon>
        <taxon>Actinomycetes</taxon>
        <taxon>Kitasatosporales</taxon>
        <taxon>Streptomycetaceae</taxon>
        <taxon>Streptomyces</taxon>
    </lineage>
</organism>
<reference evidence="2" key="1">
    <citation type="journal article" date="2012" name="J. Bacteriol.">
        <title>Genome Sequence of Streptomyces auratus Strain AGR0001, a Phoslactomycin-Producing Actinomycete.</title>
        <authorList>
            <person name="Han X."/>
            <person name="Li M."/>
            <person name="Ding Z."/>
            <person name="Zhao J."/>
            <person name="Ji K."/>
            <person name="Wen M."/>
            <person name="Lu T."/>
        </authorList>
    </citation>
    <scope>NUCLEOTIDE SEQUENCE [LARGE SCALE GENOMIC DNA]</scope>
    <source>
        <strain evidence="2">AGR0001</strain>
    </source>
</reference>
<dbReference type="OrthoDB" id="4304335at2"/>
<dbReference type="KEGG" id="sauh:SU9_027670"/>
<feature type="domain" description="ABM" evidence="1">
    <location>
        <begin position="1"/>
        <end position="94"/>
    </location>
</feature>
<protein>
    <submittedName>
        <fullName evidence="3">Antibiotic biosynthesis monooxygenase</fullName>
    </submittedName>
</protein>
<evidence type="ECO:0000313" key="2">
    <source>
        <dbReference type="EMBL" id="EJJ08363.1"/>
    </source>
</evidence>
<keyword evidence="3" id="KW-0560">Oxidoreductase</keyword>
<dbReference type="PROSITE" id="PS51725">
    <property type="entry name" value="ABM"/>
    <property type="match status" value="1"/>
</dbReference>
<name>J2K6B4_9ACTN</name>
<dbReference type="STRING" id="1160718.SU9_03906"/>
<dbReference type="Pfam" id="PF03992">
    <property type="entry name" value="ABM"/>
    <property type="match status" value="1"/>
</dbReference>
<accession>J2K6B4</accession>
<dbReference type="Proteomes" id="UP000009036">
    <property type="component" value="Chromosome"/>
</dbReference>
<keyword evidence="4" id="KW-1185">Reference proteome</keyword>
<keyword evidence="3" id="KW-0503">Monooxygenase</keyword>
<dbReference type="RefSeq" id="WP_006602363.1">
    <property type="nucleotide sequence ID" value="NZ_CP072931.1"/>
</dbReference>
<evidence type="ECO:0000259" key="1">
    <source>
        <dbReference type="PROSITE" id="PS51725"/>
    </source>
</evidence>
<dbReference type="eggNOG" id="COG2329">
    <property type="taxonomic scope" value="Bacteria"/>
</dbReference>
<sequence length="100" mass="11136">MSDEVRVTVRHVAEDPEAIESAYHQVSKELAGVAGMLGNELWRGLGDDGVFVVVSRWRDVAAFRTWEAGAAHRDSTSPLRPFRDHDGGRPFEIFHVTAAY</sequence>